<dbReference type="OrthoDB" id="413122at2759"/>
<comment type="caution">
    <text evidence="1">The sequence shown here is derived from an EMBL/GenBank/DDBJ whole genome shotgun (WGS) entry which is preliminary data.</text>
</comment>
<accession>A0A9Q1GE71</accession>
<reference evidence="1" key="1">
    <citation type="journal article" date="2023" name="Science">
        <title>Genome structures resolve the early diversification of teleost fishes.</title>
        <authorList>
            <person name="Parey E."/>
            <person name="Louis A."/>
            <person name="Montfort J."/>
            <person name="Bouchez O."/>
            <person name="Roques C."/>
            <person name="Iampietro C."/>
            <person name="Lluch J."/>
            <person name="Castinel A."/>
            <person name="Donnadieu C."/>
            <person name="Desvignes T."/>
            <person name="Floi Bucao C."/>
            <person name="Jouanno E."/>
            <person name="Wen M."/>
            <person name="Mejri S."/>
            <person name="Dirks R."/>
            <person name="Jansen H."/>
            <person name="Henkel C."/>
            <person name="Chen W.J."/>
            <person name="Zahm M."/>
            <person name="Cabau C."/>
            <person name="Klopp C."/>
            <person name="Thompson A.W."/>
            <person name="Robinson-Rechavi M."/>
            <person name="Braasch I."/>
            <person name="Lecointre G."/>
            <person name="Bobe J."/>
            <person name="Postlethwait J.H."/>
            <person name="Berthelot C."/>
            <person name="Roest Crollius H."/>
            <person name="Guiguen Y."/>
        </authorList>
    </citation>
    <scope>NUCLEOTIDE SEQUENCE</scope>
    <source>
        <strain evidence="1">WJC10195</strain>
    </source>
</reference>
<evidence type="ECO:0000313" key="2">
    <source>
        <dbReference type="Proteomes" id="UP001152622"/>
    </source>
</evidence>
<organism evidence="1 2">
    <name type="scientific">Synaphobranchus kaupii</name>
    <name type="common">Kaup's arrowtooth eel</name>
    <dbReference type="NCBI Taxonomy" id="118154"/>
    <lineage>
        <taxon>Eukaryota</taxon>
        <taxon>Metazoa</taxon>
        <taxon>Chordata</taxon>
        <taxon>Craniata</taxon>
        <taxon>Vertebrata</taxon>
        <taxon>Euteleostomi</taxon>
        <taxon>Actinopterygii</taxon>
        <taxon>Neopterygii</taxon>
        <taxon>Teleostei</taxon>
        <taxon>Anguilliformes</taxon>
        <taxon>Synaphobranchidae</taxon>
        <taxon>Synaphobranchus</taxon>
    </lineage>
</organism>
<gene>
    <name evidence="1" type="ORF">SKAU_G00032980</name>
</gene>
<keyword evidence="2" id="KW-1185">Reference proteome</keyword>
<dbReference type="EMBL" id="JAINUF010000001">
    <property type="protein sequence ID" value="KAJ8382520.1"/>
    <property type="molecule type" value="Genomic_DNA"/>
</dbReference>
<sequence>MIAGIFNEYHHGMLTVIYPHERKCLFLDPVGESQVNMKSADVRRERRKRNTGLGLQTLYLHLNWLCEH</sequence>
<protein>
    <submittedName>
        <fullName evidence="1">Uncharacterized protein</fullName>
    </submittedName>
</protein>
<name>A0A9Q1GE71_SYNKA</name>
<proteinExistence type="predicted"/>
<dbReference type="AlphaFoldDB" id="A0A9Q1GE71"/>
<dbReference type="Proteomes" id="UP001152622">
    <property type="component" value="Chromosome 1"/>
</dbReference>
<evidence type="ECO:0000313" key="1">
    <source>
        <dbReference type="EMBL" id="KAJ8382520.1"/>
    </source>
</evidence>